<dbReference type="RefSeq" id="XP_019047932.1">
    <property type="nucleotide sequence ID" value="XM_019191184.1"/>
</dbReference>
<proteinExistence type="predicted"/>
<name>A0A1B9G770_9TREE</name>
<dbReference type="VEuPathDB" id="FungiDB:I302_04552"/>
<reference evidence="3" key="4">
    <citation type="submission" date="2024-02" db="EMBL/GenBank/DDBJ databases">
        <title>Comparative genomics of Cryptococcus and Kwoniella reveals pathogenesis evolution and contrasting modes of karyotype evolution via chromosome fusion or intercentromeric recombination.</title>
        <authorList>
            <person name="Coelho M.A."/>
            <person name="David-Palma M."/>
            <person name="Shea T."/>
            <person name="Bowers K."/>
            <person name="McGinley-Smith S."/>
            <person name="Mohammad A.W."/>
            <person name="Gnirke A."/>
            <person name="Yurkov A.M."/>
            <person name="Nowrousian M."/>
            <person name="Sun S."/>
            <person name="Cuomo C.A."/>
            <person name="Heitman J."/>
        </authorList>
    </citation>
    <scope>NUCLEOTIDE SEQUENCE</scope>
    <source>
        <strain evidence="3">CBS 10118</strain>
    </source>
</reference>
<organism evidence="2">
    <name type="scientific">Kwoniella bestiolae CBS 10118</name>
    <dbReference type="NCBI Taxonomy" id="1296100"/>
    <lineage>
        <taxon>Eukaryota</taxon>
        <taxon>Fungi</taxon>
        <taxon>Dikarya</taxon>
        <taxon>Basidiomycota</taxon>
        <taxon>Agaricomycotina</taxon>
        <taxon>Tremellomycetes</taxon>
        <taxon>Tremellales</taxon>
        <taxon>Cryptococcaceae</taxon>
        <taxon>Kwoniella</taxon>
    </lineage>
</organism>
<dbReference type="EMBL" id="CP144541">
    <property type="protein sequence ID" value="WVW79212.1"/>
    <property type="molecule type" value="Genomic_DNA"/>
</dbReference>
<accession>A0A1B9G770</accession>
<reference evidence="2" key="3">
    <citation type="submission" date="2014-01" db="EMBL/GenBank/DDBJ databases">
        <title>Evolution of pathogenesis and genome organization in the Tremellales.</title>
        <authorList>
            <person name="Cuomo C."/>
            <person name="Litvintseva A."/>
            <person name="Heitman J."/>
            <person name="Chen Y."/>
            <person name="Sun S."/>
            <person name="Springer D."/>
            <person name="Dromer F."/>
            <person name="Young S."/>
            <person name="Zeng Q."/>
            <person name="Chapman S."/>
            <person name="Gujja S."/>
            <person name="Saif S."/>
            <person name="Birren B."/>
        </authorList>
    </citation>
    <scope>NUCLEOTIDE SEQUENCE</scope>
    <source>
        <strain evidence="2">CBS 10118</strain>
    </source>
</reference>
<reference evidence="2" key="1">
    <citation type="submission" date="2013-07" db="EMBL/GenBank/DDBJ databases">
        <title>The Genome Sequence of Cryptococcus bestiolae CBS10118.</title>
        <authorList>
            <consortium name="The Broad Institute Genome Sequencing Platform"/>
            <person name="Cuomo C."/>
            <person name="Litvintseva A."/>
            <person name="Chen Y."/>
            <person name="Heitman J."/>
            <person name="Sun S."/>
            <person name="Springer D."/>
            <person name="Dromer F."/>
            <person name="Young S.K."/>
            <person name="Zeng Q."/>
            <person name="Gargeya S."/>
            <person name="Fitzgerald M."/>
            <person name="Abouelleil A."/>
            <person name="Alvarado L."/>
            <person name="Berlin A.M."/>
            <person name="Chapman S.B."/>
            <person name="Dewar J."/>
            <person name="Goldberg J."/>
            <person name="Griggs A."/>
            <person name="Gujja S."/>
            <person name="Hansen M."/>
            <person name="Howarth C."/>
            <person name="Imamovic A."/>
            <person name="Larimer J."/>
            <person name="McCowan C."/>
            <person name="Murphy C."/>
            <person name="Pearson M."/>
            <person name="Priest M."/>
            <person name="Roberts A."/>
            <person name="Saif S."/>
            <person name="Shea T."/>
            <person name="Sykes S."/>
            <person name="Wortman J."/>
            <person name="Nusbaum C."/>
            <person name="Birren B."/>
        </authorList>
    </citation>
    <scope>NUCLEOTIDE SEQUENCE [LARGE SCALE GENOMIC DNA]</scope>
    <source>
        <strain evidence="2">CBS 10118</strain>
    </source>
</reference>
<evidence type="ECO:0000313" key="4">
    <source>
        <dbReference type="Proteomes" id="UP000092730"/>
    </source>
</evidence>
<keyword evidence="4" id="KW-1185">Reference proteome</keyword>
<feature type="compositionally biased region" description="Polar residues" evidence="1">
    <location>
        <begin position="197"/>
        <end position="214"/>
    </location>
</feature>
<gene>
    <name evidence="2" type="ORF">I302_04552</name>
    <name evidence="3" type="ORF">I302_101178</name>
</gene>
<evidence type="ECO:0000256" key="1">
    <source>
        <dbReference type="SAM" id="MobiDB-lite"/>
    </source>
</evidence>
<evidence type="ECO:0000313" key="3">
    <source>
        <dbReference type="EMBL" id="WVW79212.1"/>
    </source>
</evidence>
<dbReference type="EMBL" id="KI894020">
    <property type="protein sequence ID" value="OCF26862.1"/>
    <property type="molecule type" value="Genomic_DNA"/>
</dbReference>
<dbReference type="AlphaFoldDB" id="A0A1B9G770"/>
<protein>
    <submittedName>
        <fullName evidence="2">Uncharacterized protein</fullName>
    </submittedName>
</protein>
<evidence type="ECO:0000313" key="2">
    <source>
        <dbReference type="EMBL" id="OCF26862.1"/>
    </source>
</evidence>
<dbReference type="Proteomes" id="UP000092730">
    <property type="component" value="Chromosome 1"/>
</dbReference>
<dbReference type="GeneID" id="30208951"/>
<feature type="region of interest" description="Disordered" evidence="1">
    <location>
        <begin position="188"/>
        <end position="227"/>
    </location>
</feature>
<dbReference type="KEGG" id="kbi:30208951"/>
<sequence>MLLRIFCPVLYFTTFHSEWRDAQGHVHSDSITREQLSKAWIASLNGYRFHRHLLYHIQNTITDDSSCGSVSPELMARLQVEIDQYQLCFQELDQAMRILQLHERDSSTPHVWYPYYDQIVVENLNPRQILRSNTEKDHLTCLFMYVAHYVLQLEETGYESELLLLAQRSGCPKTIECRVAGLSTFDKTDLEKPEQPSVKSDPSAPQINSESSTGFARRRAFRRDNLD</sequence>
<reference evidence="3" key="2">
    <citation type="submission" date="2013-07" db="EMBL/GenBank/DDBJ databases">
        <authorList>
            <consortium name="The Broad Institute Genome Sequencing Platform"/>
            <person name="Cuomo C."/>
            <person name="Litvintseva A."/>
            <person name="Chen Y."/>
            <person name="Heitman J."/>
            <person name="Sun S."/>
            <person name="Springer D."/>
            <person name="Dromer F."/>
            <person name="Young S.K."/>
            <person name="Zeng Q."/>
            <person name="Gargeya S."/>
            <person name="Fitzgerald M."/>
            <person name="Abouelleil A."/>
            <person name="Alvarado L."/>
            <person name="Berlin A.M."/>
            <person name="Chapman S.B."/>
            <person name="Dewar J."/>
            <person name="Goldberg J."/>
            <person name="Griggs A."/>
            <person name="Gujja S."/>
            <person name="Hansen M."/>
            <person name="Howarth C."/>
            <person name="Imamovic A."/>
            <person name="Larimer J."/>
            <person name="McCowan C."/>
            <person name="Murphy C."/>
            <person name="Pearson M."/>
            <person name="Priest M."/>
            <person name="Roberts A."/>
            <person name="Saif S."/>
            <person name="Shea T."/>
            <person name="Sykes S."/>
            <person name="Wortman J."/>
            <person name="Nusbaum C."/>
            <person name="Birren B."/>
        </authorList>
    </citation>
    <scope>NUCLEOTIDE SEQUENCE</scope>
    <source>
        <strain evidence="3">CBS 10118</strain>
    </source>
</reference>